<evidence type="ECO:0000256" key="2">
    <source>
        <dbReference type="SAM" id="Phobius"/>
    </source>
</evidence>
<gene>
    <name evidence="3" type="ORF">EVOR1521_LOCUS1141</name>
</gene>
<feature type="transmembrane region" description="Helical" evidence="2">
    <location>
        <begin position="25"/>
        <end position="49"/>
    </location>
</feature>
<accession>A0AA36HLL3</accession>
<dbReference type="PROSITE" id="PS51257">
    <property type="entry name" value="PROKAR_LIPOPROTEIN"/>
    <property type="match status" value="1"/>
</dbReference>
<feature type="transmembrane region" description="Helical" evidence="2">
    <location>
        <begin position="107"/>
        <end position="128"/>
    </location>
</feature>
<evidence type="ECO:0000313" key="3">
    <source>
        <dbReference type="EMBL" id="CAJ1370614.1"/>
    </source>
</evidence>
<keyword evidence="2" id="KW-0472">Membrane</keyword>
<evidence type="ECO:0000313" key="4">
    <source>
        <dbReference type="Proteomes" id="UP001178507"/>
    </source>
</evidence>
<name>A0AA36HLL3_9DINO</name>
<feature type="transmembrane region" description="Helical" evidence="2">
    <location>
        <begin position="237"/>
        <end position="256"/>
    </location>
</feature>
<dbReference type="AlphaFoldDB" id="A0AA36HLL3"/>
<keyword evidence="2" id="KW-0812">Transmembrane</keyword>
<feature type="transmembrane region" description="Helical" evidence="2">
    <location>
        <begin position="75"/>
        <end position="95"/>
    </location>
</feature>
<keyword evidence="4" id="KW-1185">Reference proteome</keyword>
<sequence>MECRLRSTGDFIIIPDPFTTPGTHVATYACFYAISGTMLICMLVVIWLLSRSLEKGNQIHVHWASLCRRPFLSDAFYLGFFFLGFLGFAFLAAAAQTQPAGDNGVMLVAEILQCLSWMCLLLNSCCILEQLQVRRAGRVSMWLACLLVLLLAVLDLAMSLGPHFIGTASLSSLSAALCVPAFTLAHEETKTAAPAFKAGLCFMYFTSYLVIAALEPFCGYAAHPTCYSLCNLGSPGAHVAVATPLLLLAGPFLCFMQTTNPDQASGPRIKPVPPDAPASDPDPDPEPEPTGRDEET</sequence>
<feature type="transmembrane region" description="Helical" evidence="2">
    <location>
        <begin position="164"/>
        <end position="184"/>
    </location>
</feature>
<protein>
    <submittedName>
        <fullName evidence="3">Uncharacterized protein</fullName>
    </submittedName>
</protein>
<reference evidence="3" key="1">
    <citation type="submission" date="2023-08" db="EMBL/GenBank/DDBJ databases">
        <authorList>
            <person name="Chen Y."/>
            <person name="Shah S."/>
            <person name="Dougan E. K."/>
            <person name="Thang M."/>
            <person name="Chan C."/>
        </authorList>
    </citation>
    <scope>NUCLEOTIDE SEQUENCE</scope>
</reference>
<comment type="caution">
    <text evidence="3">The sequence shown here is derived from an EMBL/GenBank/DDBJ whole genome shotgun (WGS) entry which is preliminary data.</text>
</comment>
<dbReference type="Proteomes" id="UP001178507">
    <property type="component" value="Unassembled WGS sequence"/>
</dbReference>
<dbReference type="EMBL" id="CAUJNA010000029">
    <property type="protein sequence ID" value="CAJ1370614.1"/>
    <property type="molecule type" value="Genomic_DNA"/>
</dbReference>
<feature type="transmembrane region" description="Helical" evidence="2">
    <location>
        <begin position="140"/>
        <end position="158"/>
    </location>
</feature>
<organism evidence="3 4">
    <name type="scientific">Effrenium voratum</name>
    <dbReference type="NCBI Taxonomy" id="2562239"/>
    <lineage>
        <taxon>Eukaryota</taxon>
        <taxon>Sar</taxon>
        <taxon>Alveolata</taxon>
        <taxon>Dinophyceae</taxon>
        <taxon>Suessiales</taxon>
        <taxon>Symbiodiniaceae</taxon>
        <taxon>Effrenium</taxon>
    </lineage>
</organism>
<feature type="region of interest" description="Disordered" evidence="1">
    <location>
        <begin position="260"/>
        <end position="296"/>
    </location>
</feature>
<feature type="transmembrane region" description="Helical" evidence="2">
    <location>
        <begin position="196"/>
        <end position="217"/>
    </location>
</feature>
<keyword evidence="2" id="KW-1133">Transmembrane helix</keyword>
<proteinExistence type="predicted"/>
<evidence type="ECO:0000256" key="1">
    <source>
        <dbReference type="SAM" id="MobiDB-lite"/>
    </source>
</evidence>